<evidence type="ECO:0000259" key="3">
    <source>
        <dbReference type="PROSITE" id="PS50966"/>
    </source>
</evidence>
<evidence type="ECO:0000313" key="5">
    <source>
        <dbReference type="Proteomes" id="UP000037729"/>
    </source>
</evidence>
<feature type="region of interest" description="Disordered" evidence="2">
    <location>
        <begin position="1"/>
        <end position="21"/>
    </location>
</feature>
<keyword evidence="1" id="KW-0862">Zinc</keyword>
<keyword evidence="5" id="KW-1185">Reference proteome</keyword>
<evidence type="ECO:0000256" key="1">
    <source>
        <dbReference type="PROSITE-ProRule" id="PRU00325"/>
    </source>
</evidence>
<dbReference type="InterPro" id="IPR007527">
    <property type="entry name" value="Znf_SWIM"/>
</dbReference>
<evidence type="ECO:0000256" key="2">
    <source>
        <dbReference type="SAM" id="MobiDB-lite"/>
    </source>
</evidence>
<protein>
    <recommendedName>
        <fullName evidence="3">SWIM-type domain-containing protein</fullName>
    </recommendedName>
</protein>
<name>A0A0M9ANC2_9EURY</name>
<comment type="caution">
    <text evidence="4">The sequence shown here is derived from an EMBL/GenBank/DDBJ whole genome shotgun (WGS) entry which is preliminary data.</text>
</comment>
<dbReference type="EMBL" id="LIUF01000002">
    <property type="protein sequence ID" value="KOX94161.1"/>
    <property type="molecule type" value="Genomic_DNA"/>
</dbReference>
<keyword evidence="1" id="KW-0479">Metal-binding</keyword>
<organism evidence="4 5">
    <name type="scientific">Haloarcula rubripromontorii</name>
    <dbReference type="NCBI Taxonomy" id="1705562"/>
    <lineage>
        <taxon>Archaea</taxon>
        <taxon>Methanobacteriati</taxon>
        <taxon>Methanobacteriota</taxon>
        <taxon>Stenosarchaea group</taxon>
        <taxon>Halobacteria</taxon>
        <taxon>Halobacteriales</taxon>
        <taxon>Haloarculaceae</taxon>
        <taxon>Haloarcula</taxon>
    </lineage>
</organism>
<reference evidence="4 5" key="1">
    <citation type="submission" date="2015-08" db="EMBL/GenBank/DDBJ databases">
        <title>Genomes of Isolates from Cabo Rojo, PR.</title>
        <authorList>
            <person name="Sanchez-Nieves R.L."/>
            <person name="Montalvo-Rodriguez R."/>
        </authorList>
    </citation>
    <scope>NUCLEOTIDE SEQUENCE [LARGE SCALE GENOMIC DNA]</scope>
    <source>
        <strain evidence="4 5">SL3</strain>
    </source>
</reference>
<dbReference type="AlphaFoldDB" id="A0A0M9ANC2"/>
<dbReference type="Pfam" id="PF04434">
    <property type="entry name" value="SWIM"/>
    <property type="match status" value="1"/>
</dbReference>
<feature type="domain" description="SWIM-type" evidence="3">
    <location>
        <begin position="13"/>
        <end position="48"/>
    </location>
</feature>
<dbReference type="GO" id="GO:0008270">
    <property type="term" value="F:zinc ion binding"/>
    <property type="evidence" value="ECO:0007669"/>
    <property type="project" value="UniProtKB-KW"/>
</dbReference>
<dbReference type="Proteomes" id="UP000037729">
    <property type="component" value="Unassembled WGS sequence"/>
</dbReference>
<gene>
    <name evidence="4" type="ORF">AMS69_05545</name>
</gene>
<evidence type="ECO:0000313" key="4">
    <source>
        <dbReference type="EMBL" id="KOX94161.1"/>
    </source>
</evidence>
<keyword evidence="1" id="KW-0863">Zinc-finger</keyword>
<dbReference type="PROSITE" id="PS50966">
    <property type="entry name" value="ZF_SWIM"/>
    <property type="match status" value="1"/>
</dbReference>
<sequence>MNSSHDKPSEHTYTVHVEGGIPSDCSCPAFEYREGSCKHQVAVVIREPVLEAVSAKPTLKADGGVAVEASESDHSDERPDDCDCSPLFEELPCWPCYRDGFEEPAEVCEE</sequence>
<dbReference type="PATRIC" id="fig|1705562.3.peg.2164"/>
<feature type="compositionally biased region" description="Basic and acidic residues" evidence="2">
    <location>
        <begin position="1"/>
        <end position="10"/>
    </location>
</feature>
<proteinExistence type="predicted"/>
<accession>A0A0M9ANC2</accession>